<name>A0AAD1SS41_PELCU</name>
<dbReference type="Proteomes" id="UP001295444">
    <property type="component" value="Chromosome 07"/>
</dbReference>
<keyword evidence="2" id="KW-1185">Reference proteome</keyword>
<reference evidence="1" key="1">
    <citation type="submission" date="2022-03" db="EMBL/GenBank/DDBJ databases">
        <authorList>
            <person name="Alioto T."/>
            <person name="Alioto T."/>
            <person name="Gomez Garrido J."/>
        </authorList>
    </citation>
    <scope>NUCLEOTIDE SEQUENCE</scope>
</reference>
<proteinExistence type="predicted"/>
<feature type="non-terminal residue" evidence="1">
    <location>
        <position position="164"/>
    </location>
</feature>
<evidence type="ECO:0000313" key="2">
    <source>
        <dbReference type="Proteomes" id="UP001295444"/>
    </source>
</evidence>
<dbReference type="EMBL" id="OW240918">
    <property type="protein sequence ID" value="CAH2306590.1"/>
    <property type="molecule type" value="Genomic_DNA"/>
</dbReference>
<sequence>MLTEGRLRPRLSFDSDLETTLAETKTQIEDSLQLLKRFSEDEESEDINIMKEMLKNQTDLLDRTHKTLSHMSKDLDLNVTNFDNLQRQITDLGNATDILWKATNQKDLDFTLKEEVDNEMAQRLSCENEQLCVVSALRRYIKLSSSLQLVSCMGSHKAVPVMTL</sequence>
<evidence type="ECO:0000313" key="1">
    <source>
        <dbReference type="EMBL" id="CAH2306590.1"/>
    </source>
</evidence>
<gene>
    <name evidence="1" type="ORF">PECUL_23A056541</name>
</gene>
<organism evidence="1 2">
    <name type="scientific">Pelobates cultripes</name>
    <name type="common">Western spadefoot toad</name>
    <dbReference type="NCBI Taxonomy" id="61616"/>
    <lineage>
        <taxon>Eukaryota</taxon>
        <taxon>Metazoa</taxon>
        <taxon>Chordata</taxon>
        <taxon>Craniata</taxon>
        <taxon>Vertebrata</taxon>
        <taxon>Euteleostomi</taxon>
        <taxon>Amphibia</taxon>
        <taxon>Batrachia</taxon>
        <taxon>Anura</taxon>
        <taxon>Pelobatoidea</taxon>
        <taxon>Pelobatidae</taxon>
        <taxon>Pelobates</taxon>
    </lineage>
</organism>
<dbReference type="AlphaFoldDB" id="A0AAD1SS41"/>
<protein>
    <submittedName>
        <fullName evidence="1">Uncharacterized protein</fullName>
    </submittedName>
</protein>
<accession>A0AAD1SS41</accession>